<dbReference type="AlphaFoldDB" id="A0A3E3I4Y1"/>
<gene>
    <name evidence="1" type="ORF">DXC51_12255</name>
</gene>
<accession>A0A3E3I4Y1</accession>
<comment type="caution">
    <text evidence="1">The sequence shown here is derived from an EMBL/GenBank/DDBJ whole genome shotgun (WGS) entry which is preliminary data.</text>
</comment>
<sequence length="62" mass="7098">MFVFIYNGEVFPFLQSVRLGMGGIMRISHAEGPAETRPLSKYYYRIIPVFMQEIHILCSGGE</sequence>
<proteinExistence type="predicted"/>
<protein>
    <submittedName>
        <fullName evidence="1">Uncharacterized protein</fullName>
    </submittedName>
</protein>
<reference evidence="1 2" key="1">
    <citation type="submission" date="2018-08" db="EMBL/GenBank/DDBJ databases">
        <title>A genome reference for cultivated species of the human gut microbiota.</title>
        <authorList>
            <person name="Zou Y."/>
            <person name="Xue W."/>
            <person name="Luo G."/>
        </authorList>
    </citation>
    <scope>NUCLEOTIDE SEQUENCE [LARGE SCALE GENOMIC DNA]</scope>
    <source>
        <strain evidence="1 2">TF05-5AC</strain>
    </source>
</reference>
<dbReference type="EMBL" id="QVLV01000007">
    <property type="protein sequence ID" value="RGE60351.1"/>
    <property type="molecule type" value="Genomic_DNA"/>
</dbReference>
<evidence type="ECO:0000313" key="1">
    <source>
        <dbReference type="EMBL" id="RGE60351.1"/>
    </source>
</evidence>
<evidence type="ECO:0000313" key="2">
    <source>
        <dbReference type="Proteomes" id="UP000260812"/>
    </source>
</evidence>
<name>A0A3E3I4Y1_9FIRM</name>
<organism evidence="1 2">
    <name type="scientific">Eisenbergiella massiliensis</name>
    <dbReference type="NCBI Taxonomy" id="1720294"/>
    <lineage>
        <taxon>Bacteria</taxon>
        <taxon>Bacillati</taxon>
        <taxon>Bacillota</taxon>
        <taxon>Clostridia</taxon>
        <taxon>Lachnospirales</taxon>
        <taxon>Lachnospiraceae</taxon>
        <taxon>Eisenbergiella</taxon>
    </lineage>
</organism>
<keyword evidence="2" id="KW-1185">Reference proteome</keyword>
<dbReference type="Proteomes" id="UP000260812">
    <property type="component" value="Unassembled WGS sequence"/>
</dbReference>